<dbReference type="InterPro" id="IPR036291">
    <property type="entry name" value="NAD(P)-bd_dom_sf"/>
</dbReference>
<dbReference type="Pfam" id="PF13602">
    <property type="entry name" value="ADH_zinc_N_2"/>
    <property type="match status" value="1"/>
</dbReference>
<dbReference type="Proteomes" id="UP000515307">
    <property type="component" value="Chromosome"/>
</dbReference>
<dbReference type="InterPro" id="IPR052585">
    <property type="entry name" value="Lipid_raft_assoc_Zn_ADH"/>
</dbReference>
<dbReference type="CDD" id="cd05289">
    <property type="entry name" value="MDR_like_2"/>
    <property type="match status" value="1"/>
</dbReference>
<feature type="domain" description="Enoyl reductase (ER)" evidence="1">
    <location>
        <begin position="10"/>
        <end position="308"/>
    </location>
</feature>
<dbReference type="Gene3D" id="3.90.180.10">
    <property type="entry name" value="Medium-chain alcohol dehydrogenases, catalytic domain"/>
    <property type="match status" value="1"/>
</dbReference>
<dbReference type="InterPro" id="IPR020843">
    <property type="entry name" value="ER"/>
</dbReference>
<organism evidence="2 3">
    <name type="scientific">Streptomyces finlayi</name>
    <dbReference type="NCBI Taxonomy" id="67296"/>
    <lineage>
        <taxon>Bacteria</taxon>
        <taxon>Bacillati</taxon>
        <taxon>Actinomycetota</taxon>
        <taxon>Actinomycetes</taxon>
        <taxon>Kitasatosporales</taxon>
        <taxon>Streptomycetaceae</taxon>
        <taxon>Streptomyces</taxon>
    </lineage>
</organism>
<dbReference type="Pfam" id="PF08240">
    <property type="entry name" value="ADH_N"/>
    <property type="match status" value="1"/>
</dbReference>
<dbReference type="InterPro" id="IPR013154">
    <property type="entry name" value="ADH-like_N"/>
</dbReference>
<dbReference type="RefSeq" id="WP_185296854.1">
    <property type="nucleotide sequence ID" value="NZ_CP045702.1"/>
</dbReference>
<dbReference type="EMBL" id="CP045702">
    <property type="protein sequence ID" value="QNE73284.1"/>
    <property type="molecule type" value="Genomic_DNA"/>
</dbReference>
<dbReference type="GO" id="GO:0016491">
    <property type="term" value="F:oxidoreductase activity"/>
    <property type="evidence" value="ECO:0007669"/>
    <property type="project" value="InterPro"/>
</dbReference>
<evidence type="ECO:0000313" key="2">
    <source>
        <dbReference type="EMBL" id="QNE73284.1"/>
    </source>
</evidence>
<dbReference type="Gene3D" id="3.40.50.720">
    <property type="entry name" value="NAD(P)-binding Rossmann-like Domain"/>
    <property type="match status" value="1"/>
</dbReference>
<evidence type="ECO:0000259" key="1">
    <source>
        <dbReference type="SMART" id="SM00829"/>
    </source>
</evidence>
<gene>
    <name evidence="2" type="ORF">F0344_00375</name>
</gene>
<dbReference type="PANTHER" id="PTHR43482:SF1">
    <property type="entry name" value="PROTEIN AST1-RELATED"/>
    <property type="match status" value="1"/>
</dbReference>
<dbReference type="SUPFAM" id="SSF51735">
    <property type="entry name" value="NAD(P)-binding Rossmann-fold domains"/>
    <property type="match status" value="1"/>
</dbReference>
<dbReference type="AlphaFoldDB" id="A0A7G7BD69"/>
<keyword evidence="3" id="KW-1185">Reference proteome</keyword>
<protein>
    <submittedName>
        <fullName evidence="2">Zinc-binding dehydrogenase</fullName>
    </submittedName>
</protein>
<dbReference type="SMART" id="SM00829">
    <property type="entry name" value="PKS_ER"/>
    <property type="match status" value="1"/>
</dbReference>
<dbReference type="PANTHER" id="PTHR43482">
    <property type="entry name" value="PROTEIN AST1-RELATED"/>
    <property type="match status" value="1"/>
</dbReference>
<dbReference type="SUPFAM" id="SSF50129">
    <property type="entry name" value="GroES-like"/>
    <property type="match status" value="1"/>
</dbReference>
<dbReference type="KEGG" id="sfiy:F0344_00375"/>
<accession>A0A7G7BD69</accession>
<evidence type="ECO:0000313" key="3">
    <source>
        <dbReference type="Proteomes" id="UP000515307"/>
    </source>
</evidence>
<dbReference type="InterPro" id="IPR011032">
    <property type="entry name" value="GroES-like_sf"/>
</dbReference>
<sequence length="327" mass="33271">MKAMRFHEFGSSEVLRYEDVDRPVPGSGQVLVRVAATSFNPVDDHIRSGALAEMIPIALPYVPGIDLAGTVAGLGADVTGLEIGDRVVAMLPLDSAGGAAEYVLAPAESLAPAPRTTELVDAAALPLTGLAAWQTAFELAELKPGQTVLVNGAGGAVGSLVVQLALDAGAHVTAVDAPQHADRLRGYGADRVVGPLALAAGPAAVGGPFQVVVNHVRVSPEELSQLTDYVADGGVAASTAGPIPEDPARGVRSASLWVRSDGAQLAELVAKVDAGKLRVHVAAHRPVAELAAVHEDAGAGRLSGKTVLLNTVAFTSASGSQVRARRT</sequence>
<proteinExistence type="predicted"/>
<reference evidence="3" key="1">
    <citation type="submission" date="2019-10" db="EMBL/GenBank/DDBJ databases">
        <title>Antimicrobial potential of Antarctic Bacteria.</title>
        <authorList>
            <person name="Benaud N."/>
            <person name="Edwards R.J."/>
            <person name="Ferrari B.C."/>
        </authorList>
    </citation>
    <scope>NUCLEOTIDE SEQUENCE [LARGE SCALE GENOMIC DNA]</scope>
    <source>
        <strain evidence="3">NBSH44</strain>
    </source>
</reference>
<name>A0A7G7BD69_9ACTN</name>